<evidence type="ECO:0000313" key="2">
    <source>
        <dbReference type="Proteomes" id="UP001500767"/>
    </source>
</evidence>
<dbReference type="EMBL" id="BAAAYR010000001">
    <property type="protein sequence ID" value="GAA3552315.1"/>
    <property type="molecule type" value="Genomic_DNA"/>
</dbReference>
<name>A0ABP6WKN8_9ACTN</name>
<comment type="caution">
    <text evidence="1">The sequence shown here is derived from an EMBL/GenBank/DDBJ whole genome shotgun (WGS) entry which is preliminary data.</text>
</comment>
<evidence type="ECO:0008006" key="3">
    <source>
        <dbReference type="Google" id="ProtNLM"/>
    </source>
</evidence>
<accession>A0ABP6WKN8</accession>
<protein>
    <recommendedName>
        <fullName evidence="3">Activator of Hsp90 ATPase homolog 1-like protein</fullName>
    </recommendedName>
</protein>
<reference evidence="2" key="1">
    <citation type="journal article" date="2019" name="Int. J. Syst. Evol. Microbiol.">
        <title>The Global Catalogue of Microorganisms (GCM) 10K type strain sequencing project: providing services to taxonomists for standard genome sequencing and annotation.</title>
        <authorList>
            <consortium name="The Broad Institute Genomics Platform"/>
            <consortium name="The Broad Institute Genome Sequencing Center for Infectious Disease"/>
            <person name="Wu L."/>
            <person name="Ma J."/>
        </authorList>
    </citation>
    <scope>NUCLEOTIDE SEQUENCE [LARGE SCALE GENOMIC DNA]</scope>
    <source>
        <strain evidence="2">JCM 16540</strain>
    </source>
</reference>
<organism evidence="1 2">
    <name type="scientific">Microlunatus spumicola</name>
    <dbReference type="NCBI Taxonomy" id="81499"/>
    <lineage>
        <taxon>Bacteria</taxon>
        <taxon>Bacillati</taxon>
        <taxon>Actinomycetota</taxon>
        <taxon>Actinomycetes</taxon>
        <taxon>Propionibacteriales</taxon>
        <taxon>Propionibacteriaceae</taxon>
        <taxon>Microlunatus</taxon>
    </lineage>
</organism>
<keyword evidence="2" id="KW-1185">Reference proteome</keyword>
<sequence length="205" mass="22541">MSDMCAPAAWFAAEEVVDERTHEFVATVAAAAASWTFTDLVPGDTSSTLGPPGAGAREVAVHVRVPGLTTERRFLQVFYDPDVGGLPTLTSRWGSGPAELTGYEDCCGPPDEDTDLWVSGVEATAEQCGRWAAAWLERQLCRPVVRREWDAPATGWSTLIPRRRPGSPALVEWTVGDPEGALDLRGEIPWDWLRRQPPTREVRER</sequence>
<proteinExistence type="predicted"/>
<gene>
    <name evidence="1" type="ORF">GCM10022197_04140</name>
</gene>
<evidence type="ECO:0000313" key="1">
    <source>
        <dbReference type="EMBL" id="GAA3552315.1"/>
    </source>
</evidence>
<dbReference type="Proteomes" id="UP001500767">
    <property type="component" value="Unassembled WGS sequence"/>
</dbReference>